<comment type="similarity">
    <text evidence="1">Belongs to the EPG5 family.</text>
</comment>
<dbReference type="Pfam" id="PF26106">
    <property type="entry name" value="TPR_Epg5_C"/>
    <property type="match status" value="1"/>
</dbReference>
<dbReference type="Pfam" id="PF26103">
    <property type="entry name" value="TPR_Epg5"/>
    <property type="match status" value="1"/>
</dbReference>
<comment type="caution">
    <text evidence="5">The sequence shown here is derived from an EMBL/GenBank/DDBJ whole genome shotgun (WGS) entry which is preliminary data.</text>
</comment>
<keyword evidence="6" id="KW-1185">Reference proteome</keyword>
<dbReference type="InterPro" id="IPR059030">
    <property type="entry name" value="TPR_Epg5_mid"/>
</dbReference>
<feature type="domain" description="Epg5-like central TPR repeats" evidence="3">
    <location>
        <begin position="846"/>
        <end position="1240"/>
    </location>
</feature>
<dbReference type="EMBL" id="JAOTOJ010000002">
    <property type="protein sequence ID" value="KAK9408780.1"/>
    <property type="molecule type" value="Genomic_DNA"/>
</dbReference>
<dbReference type="Pfam" id="PF26573">
    <property type="entry name" value="TPR_Epg5_2"/>
    <property type="match status" value="1"/>
</dbReference>
<reference evidence="5 6" key="1">
    <citation type="journal article" date="2024" name="Proc. Natl. Acad. Sci. U.S.A.">
        <title>The genetic regulatory architecture and epigenomic basis for age-related changes in rattlesnake venom.</title>
        <authorList>
            <person name="Hogan M.P."/>
            <person name="Holding M.L."/>
            <person name="Nystrom G.S."/>
            <person name="Colston T.J."/>
            <person name="Bartlett D.A."/>
            <person name="Mason A.J."/>
            <person name="Ellsworth S.A."/>
            <person name="Rautsaw R.M."/>
            <person name="Lawrence K.C."/>
            <person name="Strickland J.L."/>
            <person name="He B."/>
            <person name="Fraser P."/>
            <person name="Margres M.J."/>
            <person name="Gilbert D.M."/>
            <person name="Gibbs H.L."/>
            <person name="Parkinson C.L."/>
            <person name="Rokyta D.R."/>
        </authorList>
    </citation>
    <scope>NUCLEOTIDE SEQUENCE [LARGE SCALE GENOMIC DNA]</scope>
    <source>
        <strain evidence="5">DRR0105</strain>
    </source>
</reference>
<dbReference type="InterPro" id="IPR058750">
    <property type="entry name" value="TPR_Epg5"/>
</dbReference>
<feature type="domain" description="Epg5-like TPR" evidence="4">
    <location>
        <begin position="382"/>
        <end position="588"/>
    </location>
</feature>
<organism evidence="5 6">
    <name type="scientific">Crotalus adamanteus</name>
    <name type="common">Eastern diamondback rattlesnake</name>
    <dbReference type="NCBI Taxonomy" id="8729"/>
    <lineage>
        <taxon>Eukaryota</taxon>
        <taxon>Metazoa</taxon>
        <taxon>Chordata</taxon>
        <taxon>Craniata</taxon>
        <taxon>Vertebrata</taxon>
        <taxon>Euteleostomi</taxon>
        <taxon>Lepidosauria</taxon>
        <taxon>Squamata</taxon>
        <taxon>Bifurcata</taxon>
        <taxon>Unidentata</taxon>
        <taxon>Episquamata</taxon>
        <taxon>Toxicofera</taxon>
        <taxon>Serpentes</taxon>
        <taxon>Colubroidea</taxon>
        <taxon>Viperidae</taxon>
        <taxon>Crotalinae</taxon>
        <taxon>Crotalus</taxon>
    </lineage>
</organism>
<evidence type="ECO:0000256" key="1">
    <source>
        <dbReference type="ARBA" id="ARBA00010948"/>
    </source>
</evidence>
<evidence type="ECO:0000313" key="5">
    <source>
        <dbReference type="EMBL" id="KAK9408780.1"/>
    </source>
</evidence>
<evidence type="ECO:0000259" key="3">
    <source>
        <dbReference type="Pfam" id="PF26103"/>
    </source>
</evidence>
<protein>
    <submittedName>
        <fullName evidence="5">Ectopic P granules protein 5 like</fullName>
    </submittedName>
</protein>
<dbReference type="GO" id="GO:0005737">
    <property type="term" value="C:cytoplasm"/>
    <property type="evidence" value="ECO:0007669"/>
    <property type="project" value="TreeGrafter"/>
</dbReference>
<dbReference type="PANTHER" id="PTHR31139">
    <property type="entry name" value="ECTOPIC P GRANULES PROTEIN 5 HOMOLOG"/>
    <property type="match status" value="1"/>
</dbReference>
<gene>
    <name evidence="5" type="ORF">NXF25_007554</name>
</gene>
<dbReference type="InterPro" id="IPR051436">
    <property type="entry name" value="Autophagy-related_EPG5"/>
</dbReference>
<name>A0AAW1C4X5_CROAD</name>
<accession>A0AAW1C4X5</accession>
<dbReference type="Proteomes" id="UP001474421">
    <property type="component" value="Unassembled WGS sequence"/>
</dbReference>
<keyword evidence="2" id="KW-0072">Autophagy</keyword>
<proteinExistence type="inferred from homology"/>
<evidence type="ECO:0000256" key="2">
    <source>
        <dbReference type="ARBA" id="ARBA00023006"/>
    </source>
</evidence>
<dbReference type="PANTHER" id="PTHR31139:SF4">
    <property type="entry name" value="ECTOPIC P GRANULES PROTEIN 5 HOMOLOG"/>
    <property type="match status" value="1"/>
</dbReference>
<dbReference type="GO" id="GO:0097352">
    <property type="term" value="P:autophagosome maturation"/>
    <property type="evidence" value="ECO:0007669"/>
    <property type="project" value="TreeGrafter"/>
</dbReference>
<sequence>MLLWKPSASEIALLRDWLLNYSLTEVENKLACIILEEMNWGPSEQQGYLHIGPAVHAEVALMILEAYQKYLPQKPYSGLLSESFKQVSYLASIVRYGETPESSFNQWAWGMILRLKLHRNDYGVQGPWPPSPIPDLTDSPSFHPLLKAVRSSLPIGCYLALAMSAVGHSIDSFCAEGILFLGILVQSRHLRTVVHVLDKVLLLFYPCHYYLLKNEKFLSFFHQFLQLDSGAPQGMTQQMTHRVTQHLTWTSYGKNVKLLNSMIQGHIFMSSHPSGIGPAAVFEFWVQLLTSQPLWHKERAVLELMDGLCQAAFQFNQEDCLQKLLYQQHKNALGYHSDKGLLSSLVSWIVAGNITPSFIEGNANPTQVWFAWSVLNMESIFEEDSQLRRVVVRELVTSSVSPDQALKKAQSQLKLPMVPSLQRLLIYRWAHQALSTPVDHPLLPLICQKFFLLYLQRPGLQDGLPKDSCVGRRFFQDPAHRSLLNDLKQHLIEATDFHHSASKVLQLDSPAGGSEHPTAKGFSKANYVTFLELHKDLVRLFSTFVLWLEEERFQKGDIYIPSLPKQYDGHRLAKIMQNQQDLWMEFVNVQQIQHEFQETLDLWFRVRVGPLPASSALPAQTDFTDPLLAKERIISSLKKYDEPQPPLPLQPMKAPVPVISPASLVNQHEAKELTCTNLRVFQQHAKRAALRESQQVAFSSEMLDTLPKLYINREEQVTLHLECRAGSGKSCHGAAHVTIQFEGKHKNEAICQQLDVLEKEMKHLQAEAAQMPPLSVVGAAVYVENFITGLINIYKLQPSPRIQRIGISLFFAIVEYVSDETQRHPPSRQFFTSCIEILGQVFIVGTKSECQRVLQTILKNRRLCTLLSPYFTPVASPEEFVNLYEKVVAFLGDDNSDVIFMLLTKFDLLEWLQSSKPALSERGQLLESIHVGLKTCGFEPEKDVLMPFSIFCKHWVCLLQYQFPDHYSSFLRLLLQSSSDQLLSPDCWKASLKALGCPSSIPAKENGRKEMANPSLPLQPSTEPILSPEQVMETIEWLSDYFLKLRLSSQDYRSFGLFSKWAPYVAHVRRLMQYLLHRLIDSKMDSLSREPVGSNRVFEALHSLFLVTIQLFKPWLEVLEGEETSKQRCYPWLESDASLSSTMVELFASSVDVLHNSFKDKVLPSDPGVLWLLVMHYSESYTAPKMPEHILHLFHTELGRLPWKEVHPDQHLMEKFFKVERGSPKSCFLFLGSVLCEVNWVSALADAWDPAPPPDTHSLIVCLLYMVVLLAKEEELVTKEQSPLLNLLGQASSLPWQHVNMASYQSILSYFNSHYSPSILLATEPAAELVVKLLKVSAGLSPSFDSSRHPDASLKCQAFIRQIVRFLGLLEQNGTIAPAVLEQEFSKLLEDIALFSPPGADVQLRSLSLTSLFAEALMVINNASAALAESLLACLCRWIESTVRGLGVMPLLRASCQSLASVQHMAMTMEACVTAYFNEDPPLNQDLGWGPIVASLQVPELAAEDFLQASLSSGGYLTLYVYTLQQLKAERTPSNEMRALLTLSKWSEQVFPSSAQDEAKLFLWWHKILQLCLLQAEQEDPILMESVIRVLTSLQGRQSLLAEERLTSGLLGALGLGRRSPLSNRFRVLARSMSTFLLVQLPLENQIRLRSGLELQPSSKAQQETLCKKVALNALDSLASNKQYAEYQGQILQASQFIKDSQHCLHDGTHLLAILLNTLYAEVRYLDVIR</sequence>
<evidence type="ECO:0000313" key="6">
    <source>
        <dbReference type="Proteomes" id="UP001474421"/>
    </source>
</evidence>
<evidence type="ECO:0000259" key="4">
    <source>
        <dbReference type="Pfam" id="PF26573"/>
    </source>
</evidence>